<dbReference type="InterPro" id="IPR035669">
    <property type="entry name" value="SGNH_plant_lipase-like"/>
</dbReference>
<reference evidence="8" key="1">
    <citation type="journal article" date="2017" name="Nature">
        <title>The genome of Chenopodium quinoa.</title>
        <authorList>
            <person name="Jarvis D.E."/>
            <person name="Ho Y.S."/>
            <person name="Lightfoot D.J."/>
            <person name="Schmoeckel S.M."/>
            <person name="Li B."/>
            <person name="Borm T.J.A."/>
            <person name="Ohyanagi H."/>
            <person name="Mineta K."/>
            <person name="Michell C.T."/>
            <person name="Saber N."/>
            <person name="Kharbatia N.M."/>
            <person name="Rupper R.R."/>
            <person name="Sharp A.R."/>
            <person name="Dally N."/>
            <person name="Boughton B.A."/>
            <person name="Woo Y.H."/>
            <person name="Gao G."/>
            <person name="Schijlen E.G.W.M."/>
            <person name="Guo X."/>
            <person name="Momin A.A."/>
            <person name="Negrao S."/>
            <person name="Al-Babili S."/>
            <person name="Gehring C."/>
            <person name="Roessner U."/>
            <person name="Jung C."/>
            <person name="Murphy K."/>
            <person name="Arold S.T."/>
            <person name="Gojobori T."/>
            <person name="van der Linden C.G."/>
            <person name="van Loo E.N."/>
            <person name="Jellen E.N."/>
            <person name="Maughan P.J."/>
            <person name="Tester M."/>
        </authorList>
    </citation>
    <scope>NUCLEOTIDE SEQUENCE [LARGE SCALE GENOMIC DNA]</scope>
    <source>
        <strain evidence="8">cv. PI 614886</strain>
    </source>
</reference>
<sequence length="309" mass="33183">MLLLSKECDQPATMTNNVKEGLCAALYMLCAGCCVQALFRVLRADANLLPSQVDVGASPVSAIFAFGDSIVDSGNTNYLASIAKSNYWPYGCDFRQGPSGRFCNGRTVIDILGERLAIPYLPAFADPAAIGLRIIRGVNYASAGAGILDVTSRHWALYNVGLRKFFIVGLAPIGCTPNQKAARQAPEGRCADYVNQIIGTFNEGLRSLVTQLNANHPAAIFVYFNAYGAMGDVLNNPAAYGFSVVDRACCGLGEVTCLPNAIPCPNRNQYLFWDAYHTTEAANAILAQRAFAGPPSDCYPINFQQLALI</sequence>
<keyword evidence="7" id="KW-0443">Lipid metabolism</keyword>
<comment type="similarity">
    <text evidence="2">Belongs to the 'GDSL' lipolytic enzyme family.</text>
</comment>
<dbReference type="Gene3D" id="3.40.50.1110">
    <property type="entry name" value="SGNH hydrolase"/>
    <property type="match status" value="2"/>
</dbReference>
<dbReference type="GO" id="GO:0016042">
    <property type="term" value="P:lipid catabolic process"/>
    <property type="evidence" value="ECO:0007669"/>
    <property type="project" value="UniProtKB-KW"/>
</dbReference>
<dbReference type="PANTHER" id="PTHR45650">
    <property type="entry name" value="GDSL-LIKE LIPASE/ACYLHYDROLASE-RELATED"/>
    <property type="match status" value="1"/>
</dbReference>
<protein>
    <recommendedName>
        <fullName evidence="10">GDSL esterase/lipase</fullName>
    </recommendedName>
</protein>
<keyword evidence="9" id="KW-1185">Reference proteome</keyword>
<dbReference type="Gramene" id="AUR62038553-RA">
    <property type="protein sequence ID" value="AUR62038553-RA:cds"/>
    <property type="gene ID" value="AUR62038553"/>
</dbReference>
<dbReference type="CDD" id="cd01837">
    <property type="entry name" value="SGNH_plant_lipase_like"/>
    <property type="match status" value="1"/>
</dbReference>
<evidence type="ECO:0000313" key="8">
    <source>
        <dbReference type="EnsemblPlants" id="AUR62038553-RA:cds"/>
    </source>
</evidence>
<dbReference type="InterPro" id="IPR036514">
    <property type="entry name" value="SGNH_hydro_sf"/>
</dbReference>
<evidence type="ECO:0008006" key="10">
    <source>
        <dbReference type="Google" id="ProtNLM"/>
    </source>
</evidence>
<evidence type="ECO:0000256" key="3">
    <source>
        <dbReference type="ARBA" id="ARBA00022525"/>
    </source>
</evidence>
<proteinExistence type="inferred from homology"/>
<comment type="subcellular location">
    <subcellularLocation>
        <location evidence="1">Secreted</location>
    </subcellularLocation>
</comment>
<evidence type="ECO:0000256" key="1">
    <source>
        <dbReference type="ARBA" id="ARBA00004613"/>
    </source>
</evidence>
<dbReference type="OMA" id="NHISSGY"/>
<dbReference type="Proteomes" id="UP000596660">
    <property type="component" value="Unplaced"/>
</dbReference>
<dbReference type="GO" id="GO:0005576">
    <property type="term" value="C:extracellular region"/>
    <property type="evidence" value="ECO:0007669"/>
    <property type="project" value="UniProtKB-SubCell"/>
</dbReference>
<accession>A0A803N0R9</accession>
<reference evidence="8" key="2">
    <citation type="submission" date="2021-03" db="UniProtKB">
        <authorList>
            <consortium name="EnsemblPlants"/>
        </authorList>
    </citation>
    <scope>IDENTIFICATION</scope>
</reference>
<keyword evidence="4" id="KW-0732">Signal</keyword>
<dbReference type="GO" id="GO:0016788">
    <property type="term" value="F:hydrolase activity, acting on ester bonds"/>
    <property type="evidence" value="ECO:0007669"/>
    <property type="project" value="InterPro"/>
</dbReference>
<dbReference type="PANTHER" id="PTHR45650:SF8">
    <property type="entry name" value="GDSL ESTERASE_LIPASE"/>
    <property type="match status" value="1"/>
</dbReference>
<name>A0A803N0R9_CHEQI</name>
<evidence type="ECO:0000256" key="5">
    <source>
        <dbReference type="ARBA" id="ARBA00022801"/>
    </source>
</evidence>
<dbReference type="InterPro" id="IPR051238">
    <property type="entry name" value="GDSL_esterase/lipase"/>
</dbReference>
<evidence type="ECO:0000256" key="7">
    <source>
        <dbReference type="ARBA" id="ARBA00023098"/>
    </source>
</evidence>
<keyword evidence="6" id="KW-0442">Lipid degradation</keyword>
<dbReference type="InterPro" id="IPR001087">
    <property type="entry name" value="GDSL"/>
</dbReference>
<dbReference type="EnsemblPlants" id="AUR62038553-RA">
    <property type="protein sequence ID" value="AUR62038553-RA:cds"/>
    <property type="gene ID" value="AUR62038553"/>
</dbReference>
<dbReference type="AlphaFoldDB" id="A0A803N0R9"/>
<dbReference type="Pfam" id="PF00657">
    <property type="entry name" value="Lipase_GDSL"/>
    <property type="match status" value="2"/>
</dbReference>
<dbReference type="SUPFAM" id="SSF52266">
    <property type="entry name" value="SGNH hydrolase"/>
    <property type="match status" value="1"/>
</dbReference>
<keyword evidence="5" id="KW-0378">Hydrolase</keyword>
<evidence type="ECO:0000256" key="6">
    <source>
        <dbReference type="ARBA" id="ARBA00022963"/>
    </source>
</evidence>
<evidence type="ECO:0000313" key="9">
    <source>
        <dbReference type="Proteomes" id="UP000596660"/>
    </source>
</evidence>
<keyword evidence="3" id="KW-0964">Secreted</keyword>
<evidence type="ECO:0000256" key="2">
    <source>
        <dbReference type="ARBA" id="ARBA00008668"/>
    </source>
</evidence>
<evidence type="ECO:0000256" key="4">
    <source>
        <dbReference type="ARBA" id="ARBA00022729"/>
    </source>
</evidence>
<organism evidence="8 9">
    <name type="scientific">Chenopodium quinoa</name>
    <name type="common">Quinoa</name>
    <dbReference type="NCBI Taxonomy" id="63459"/>
    <lineage>
        <taxon>Eukaryota</taxon>
        <taxon>Viridiplantae</taxon>
        <taxon>Streptophyta</taxon>
        <taxon>Embryophyta</taxon>
        <taxon>Tracheophyta</taxon>
        <taxon>Spermatophyta</taxon>
        <taxon>Magnoliopsida</taxon>
        <taxon>eudicotyledons</taxon>
        <taxon>Gunneridae</taxon>
        <taxon>Pentapetalae</taxon>
        <taxon>Caryophyllales</taxon>
        <taxon>Chenopodiaceae</taxon>
        <taxon>Chenopodioideae</taxon>
        <taxon>Atripliceae</taxon>
        <taxon>Chenopodium</taxon>
    </lineage>
</organism>